<keyword evidence="6" id="KW-0964">Secreted</keyword>
<keyword evidence="6" id="KW-1035">Host cytoplasm</keyword>
<dbReference type="GO" id="GO:0005737">
    <property type="term" value="C:cytoplasm"/>
    <property type="evidence" value="ECO:0007669"/>
    <property type="project" value="TreeGrafter"/>
</dbReference>
<name>A0A3Q8TW03_9PSED</name>
<dbReference type="InterPro" id="IPR029487">
    <property type="entry name" value="NEL_dom"/>
</dbReference>
<dbReference type="InterPro" id="IPR050216">
    <property type="entry name" value="LRR_domain-containing"/>
</dbReference>
<dbReference type="GO" id="GO:0005576">
    <property type="term" value="C:extracellular region"/>
    <property type="evidence" value="ECO:0007669"/>
    <property type="project" value="UniProtKB-UniRule"/>
</dbReference>
<evidence type="ECO:0000313" key="9">
    <source>
        <dbReference type="Proteomes" id="UP000268230"/>
    </source>
</evidence>
<evidence type="ECO:0000259" key="7">
    <source>
        <dbReference type="PROSITE" id="PS52053"/>
    </source>
</evidence>
<evidence type="ECO:0000256" key="3">
    <source>
        <dbReference type="ARBA" id="ARBA00022614"/>
    </source>
</evidence>
<dbReference type="Pfam" id="PF20178">
    <property type="entry name" value="ToxA_N"/>
    <property type="match status" value="1"/>
</dbReference>
<dbReference type="GO" id="GO:0061630">
    <property type="term" value="F:ubiquitin protein ligase activity"/>
    <property type="evidence" value="ECO:0007669"/>
    <property type="project" value="UniProtKB-EC"/>
</dbReference>
<proteinExistence type="inferred from homology"/>
<dbReference type="InterPro" id="IPR001611">
    <property type="entry name" value="Leu-rich_rpt"/>
</dbReference>
<comment type="similarity">
    <text evidence="6">Belongs to the LRR-containing bacterial E3 ligase family.</text>
</comment>
<dbReference type="KEGG" id="pory:EJA05_18590"/>
<feature type="active site" description="Glycyl thioester intermediate" evidence="6">
    <location>
        <position position="1248"/>
    </location>
</feature>
<dbReference type="SUPFAM" id="SSF52058">
    <property type="entry name" value="L domain-like"/>
    <property type="match status" value="1"/>
</dbReference>
<organism evidence="8 9">
    <name type="scientific">Pseudomonas entomophila</name>
    <dbReference type="NCBI Taxonomy" id="312306"/>
    <lineage>
        <taxon>Bacteria</taxon>
        <taxon>Pseudomonadati</taxon>
        <taxon>Pseudomonadota</taxon>
        <taxon>Gammaproteobacteria</taxon>
        <taxon>Pseudomonadales</taxon>
        <taxon>Pseudomonadaceae</taxon>
        <taxon>Pseudomonas</taxon>
    </lineage>
</organism>
<dbReference type="PANTHER" id="PTHR48051:SF1">
    <property type="entry name" value="RAS SUPPRESSOR PROTEIN 1"/>
    <property type="match status" value="1"/>
</dbReference>
<keyword evidence="5" id="KW-0843">Virulence</keyword>
<dbReference type="PANTHER" id="PTHR48051">
    <property type="match status" value="1"/>
</dbReference>
<keyword evidence="3" id="KW-0433">Leucine-rich repeat</keyword>
<dbReference type="SMART" id="SM00369">
    <property type="entry name" value="LRR_TYP"/>
    <property type="match status" value="5"/>
</dbReference>
<dbReference type="Gene3D" id="3.80.10.10">
    <property type="entry name" value="Ribonuclease Inhibitor"/>
    <property type="match status" value="1"/>
</dbReference>
<dbReference type="Gene3D" id="1.20.58.360">
    <property type="entry name" value="Shigella T3SS effector IpaH defines"/>
    <property type="match status" value="1"/>
</dbReference>
<evidence type="ECO:0000256" key="5">
    <source>
        <dbReference type="ARBA" id="ARBA00023026"/>
    </source>
</evidence>
<feature type="domain" description="NEL" evidence="7">
    <location>
        <begin position="1161"/>
        <end position="1445"/>
    </location>
</feature>
<dbReference type="Pfam" id="PF14496">
    <property type="entry name" value="NEL"/>
    <property type="match status" value="1"/>
</dbReference>
<dbReference type="Proteomes" id="UP000268230">
    <property type="component" value="Chromosome"/>
</dbReference>
<evidence type="ECO:0000256" key="2">
    <source>
        <dbReference type="ARBA" id="ARBA00012483"/>
    </source>
</evidence>
<keyword evidence="6" id="KW-0832">Ubl conjugation</keyword>
<reference evidence="8 9" key="1">
    <citation type="submission" date="2018-12" db="EMBL/GenBank/DDBJ databases">
        <authorList>
            <person name="Li S."/>
            <person name="Yang R."/>
            <person name="Chen G."/>
            <person name="Zou L."/>
            <person name="Zhang C."/>
            <person name="Chen Y."/>
            <person name="Liu Z."/>
            <person name="Li Y."/>
            <person name="Yan Y."/>
            <person name="Huang M."/>
            <person name="Chen T."/>
        </authorList>
    </citation>
    <scope>NUCLEOTIDE SEQUENCE [LARGE SCALE GENOMIC DNA]</scope>
    <source>
        <strain evidence="8 9">1257</strain>
    </source>
</reference>
<evidence type="ECO:0000256" key="4">
    <source>
        <dbReference type="ARBA" id="ARBA00022737"/>
    </source>
</evidence>
<comment type="catalytic activity">
    <reaction evidence="1">
        <text>S-ubiquitinyl-[E2 ubiquitin-conjugating enzyme]-L-cysteine + [acceptor protein]-L-lysine = [E2 ubiquitin-conjugating enzyme]-L-cysteine + N(6)-ubiquitinyl-[acceptor protein]-L-lysine.</text>
        <dbReference type="EC" id="2.3.2.27"/>
    </reaction>
</comment>
<comment type="PTM">
    <text evidence="6">Ubiquitinated in the presence of host E1 ubiquitin-activating enzyme, E2 ubiquitin-conjugating enzyme and ubiquitin.</text>
</comment>
<dbReference type="Pfam" id="PF13855">
    <property type="entry name" value="LRR_8"/>
    <property type="match status" value="1"/>
</dbReference>
<keyword evidence="6" id="KW-0808">Transferase</keyword>
<dbReference type="GO" id="GO:0016567">
    <property type="term" value="P:protein ubiquitination"/>
    <property type="evidence" value="ECO:0007669"/>
    <property type="project" value="InterPro"/>
</dbReference>
<dbReference type="InterPro" id="IPR003591">
    <property type="entry name" value="Leu-rich_rpt_typical-subtyp"/>
</dbReference>
<evidence type="ECO:0000256" key="6">
    <source>
        <dbReference type="PROSITE-ProRule" id="PRU01398"/>
    </source>
</evidence>
<keyword evidence="4" id="KW-0677">Repeat</keyword>
<keyword evidence="6" id="KW-0833">Ubl conjugation pathway</keyword>
<evidence type="ECO:0000313" key="8">
    <source>
        <dbReference type="EMBL" id="AZL69601.1"/>
    </source>
</evidence>
<sequence>MHNPFIPHVTVDTLIAQRMPPWLAGLSQEQRVALQQALVLQQQVQHHLQQLLGVITPLEDFAENLLDDAMTLIADEQIDVRGAKLLSVWREVVVPAVASLPLTWRTHRSEQTLLAAALHNFSEDELDAKAFHADTRLTDDLGDVIEAFKPEQYAWLCRRLDVGGQYQRYLKTHFEPEDAAARQRVEQQLEAVQRANFDAAVQLALGKGQLDALSGRQLRPLLAQTPLVPAEPTVLIARQLYLLGKRVIGVVTLEVRRSPAPDAALDGVIAWIPGDPQGAVSRHSSWGALYQALARRFRQPGYPAFFQRFLAQSDRIAFERVLAGLLADKAPLELDGRNLEVEGELFVRLRQDQVGKILADARVLAVPTDDEDRRSRSERLEGYRNAGLGLLNLAALFVPGLGLAMLGVAALDIVKEVYEGYEDWQIGDREGALNHLFGVAENVAANALLMAGGAALGKTLQRVRLVDELVPVVGTDGEARLCHPELDGYKVEHSDDDALGEVIDNLTWKHVRTHEGSFAVQRHAASDTWQLRHPQRPAALPVTVRDNGAGAWYHALESPQHWQGARLLRRLGSDLAEIPEPTIAQVLETTGFDEARLRRLHLEDAPAPARLLDALERQRLHEQQPGLRGEAFEAVLAARQAPVGDAAQLLRRDFPGLTPRCAEEIVEQASGHQCEQMINTSRVPLALAEQARWALRDSRLDRACAGLRQVAAINADGERLAFGLLDSLSPWADGVRVTLHDGQVDGPLLQSLGKADATDARRIVKGAEGYLAIAADGQAPVTATAQDSLIKALLLHMDPVQQLSLAGAPLSERQLSDLMLARAVSQREAAAGLIGLAPVGGGIRPPVRLGDGRLGYPLSGRAEGGRHALRHALRQIHPEFTDTDLSTYIADQLRRQVNLWDQVTALQRQLPLLEQHLTTWRQGALGRSQQRARKRMAKYLLRNWRRQSLALYGEQVHLSIEGEALGGLPALPASVRFDSVTRLVLRNLELDDLNPAFFGRFGMLQRLDLRGNRLTGLPVVLEQLANLEELDLADNRIVLGPENIRRLERLGQLRQLNLNRNPLVAAPRLDGLTRLRHLSLRGTRLTEVPQALARLPVLEYADLRDNRIDSLDDAFFGMPARSIERIFLHDNPLDLRSEARLSAFQQAESHRMRRLVRHSSGATENREAWVRLLEPDERLLRGLQWDSLVYEPGAADFFQLLADLRGTEDFLTQRGDLTARVWMVVEGCAGNAQLRARLFELAGHPRTCSDSVAMNFSLLEVQSWVHLNTAGLTGQAAERGLQRLGRSLFRLDEVDRAASAEIAWRTAQGADFDEVQVRLRYRVGLAHALDLPGQPLHMRFPNSAEVSPRDLLRVRSQVLTAERTPSLATSVAQREFWQAHLRDTHAQRFEQADQPFHAQLEALNAADLAEGEYLSRVEAVARARDAAMQALIETLTQEIFTRNPL</sequence>
<dbReference type="OrthoDB" id="1467561at2"/>
<evidence type="ECO:0000256" key="1">
    <source>
        <dbReference type="ARBA" id="ARBA00000900"/>
    </source>
</evidence>
<dbReference type="InterPro" id="IPR032675">
    <property type="entry name" value="LRR_dom_sf"/>
</dbReference>
<protein>
    <recommendedName>
        <fullName evidence="2">RING-type E3 ubiquitin transferase</fullName>
        <ecNumber evidence="2">2.3.2.27</ecNumber>
    </recommendedName>
</protein>
<dbReference type="InterPro" id="IPR046673">
    <property type="entry name" value="ToxA_N"/>
</dbReference>
<accession>A0A3Q8TW03</accession>
<gene>
    <name evidence="8" type="ORF">EJA05_18590</name>
</gene>
<dbReference type="PROSITE" id="PS52053">
    <property type="entry name" value="NEL"/>
    <property type="match status" value="1"/>
</dbReference>
<dbReference type="EC" id="2.3.2.27" evidence="2"/>
<dbReference type="EMBL" id="CP034338">
    <property type="protein sequence ID" value="AZL69601.1"/>
    <property type="molecule type" value="Genomic_DNA"/>
</dbReference>